<evidence type="ECO:0000259" key="7">
    <source>
        <dbReference type="PROSITE" id="PS50850"/>
    </source>
</evidence>
<evidence type="ECO:0000256" key="6">
    <source>
        <dbReference type="SAM" id="Phobius"/>
    </source>
</evidence>
<accession>A0A072PLD4</accession>
<keyword evidence="3 6" id="KW-0812">Transmembrane</keyword>
<evidence type="ECO:0000256" key="4">
    <source>
        <dbReference type="ARBA" id="ARBA00022989"/>
    </source>
</evidence>
<dbReference type="PANTHER" id="PTHR43791:SF57">
    <property type="entry name" value="MAJOR FACILITATOR SUPERFAMILY (MFS) PROFILE DOMAIN-CONTAINING PROTEIN"/>
    <property type="match status" value="1"/>
</dbReference>
<gene>
    <name evidence="8" type="ORF">A1O9_07881</name>
</gene>
<keyword evidence="2" id="KW-0813">Transport</keyword>
<dbReference type="SUPFAM" id="SSF103473">
    <property type="entry name" value="MFS general substrate transporter"/>
    <property type="match status" value="1"/>
</dbReference>
<comment type="caution">
    <text evidence="8">The sequence shown here is derived from an EMBL/GenBank/DDBJ whole genome shotgun (WGS) entry which is preliminary data.</text>
</comment>
<feature type="domain" description="Major facilitator superfamily (MFS) profile" evidence="7">
    <location>
        <begin position="54"/>
        <end position="214"/>
    </location>
</feature>
<dbReference type="PROSITE" id="PS50850">
    <property type="entry name" value="MFS"/>
    <property type="match status" value="1"/>
</dbReference>
<reference evidence="8 9" key="1">
    <citation type="submission" date="2013-03" db="EMBL/GenBank/DDBJ databases">
        <title>The Genome Sequence of Exophiala aquamarina CBS 119918.</title>
        <authorList>
            <consortium name="The Broad Institute Genomics Platform"/>
            <person name="Cuomo C."/>
            <person name="de Hoog S."/>
            <person name="Gorbushina A."/>
            <person name="Walker B."/>
            <person name="Young S.K."/>
            <person name="Zeng Q."/>
            <person name="Gargeya S."/>
            <person name="Fitzgerald M."/>
            <person name="Haas B."/>
            <person name="Abouelleil A."/>
            <person name="Allen A.W."/>
            <person name="Alvarado L."/>
            <person name="Arachchi H.M."/>
            <person name="Berlin A.M."/>
            <person name="Chapman S.B."/>
            <person name="Gainer-Dewar J."/>
            <person name="Goldberg J."/>
            <person name="Griggs A."/>
            <person name="Gujja S."/>
            <person name="Hansen M."/>
            <person name="Howarth C."/>
            <person name="Imamovic A."/>
            <person name="Ireland A."/>
            <person name="Larimer J."/>
            <person name="McCowan C."/>
            <person name="Murphy C."/>
            <person name="Pearson M."/>
            <person name="Poon T.W."/>
            <person name="Priest M."/>
            <person name="Roberts A."/>
            <person name="Saif S."/>
            <person name="Shea T."/>
            <person name="Sisk P."/>
            <person name="Sykes S."/>
            <person name="Wortman J."/>
            <person name="Nusbaum C."/>
            <person name="Birren B."/>
        </authorList>
    </citation>
    <scope>NUCLEOTIDE SEQUENCE [LARGE SCALE GENOMIC DNA]</scope>
    <source>
        <strain evidence="8 9">CBS 119918</strain>
    </source>
</reference>
<keyword evidence="9" id="KW-1185">Reference proteome</keyword>
<feature type="transmembrane region" description="Helical" evidence="6">
    <location>
        <begin position="88"/>
        <end position="107"/>
    </location>
</feature>
<dbReference type="InterPro" id="IPR036259">
    <property type="entry name" value="MFS_trans_sf"/>
</dbReference>
<keyword evidence="4 6" id="KW-1133">Transmembrane helix</keyword>
<dbReference type="STRING" id="1182545.A0A072PLD4"/>
<dbReference type="InterPro" id="IPR020846">
    <property type="entry name" value="MFS_dom"/>
</dbReference>
<evidence type="ECO:0000313" key="9">
    <source>
        <dbReference type="Proteomes" id="UP000027920"/>
    </source>
</evidence>
<feature type="transmembrane region" description="Helical" evidence="6">
    <location>
        <begin position="144"/>
        <end position="168"/>
    </location>
</feature>
<evidence type="ECO:0000313" key="8">
    <source>
        <dbReference type="EMBL" id="KEF56300.1"/>
    </source>
</evidence>
<feature type="transmembrane region" description="Helical" evidence="6">
    <location>
        <begin position="180"/>
        <end position="202"/>
    </location>
</feature>
<comment type="subcellular location">
    <subcellularLocation>
        <location evidence="1">Membrane</location>
        <topology evidence="1">Multi-pass membrane protein</topology>
    </subcellularLocation>
</comment>
<evidence type="ECO:0000256" key="2">
    <source>
        <dbReference type="ARBA" id="ARBA00022448"/>
    </source>
</evidence>
<feature type="transmembrane region" description="Helical" evidence="6">
    <location>
        <begin position="119"/>
        <end position="138"/>
    </location>
</feature>
<evidence type="ECO:0000256" key="1">
    <source>
        <dbReference type="ARBA" id="ARBA00004141"/>
    </source>
</evidence>
<dbReference type="AlphaFoldDB" id="A0A072PLD4"/>
<evidence type="ECO:0000256" key="5">
    <source>
        <dbReference type="ARBA" id="ARBA00023136"/>
    </source>
</evidence>
<dbReference type="EMBL" id="AMGV01000006">
    <property type="protein sequence ID" value="KEF56300.1"/>
    <property type="molecule type" value="Genomic_DNA"/>
</dbReference>
<proteinExistence type="predicted"/>
<dbReference type="InterPro" id="IPR011701">
    <property type="entry name" value="MFS"/>
</dbReference>
<name>A0A072PLD4_9EURO</name>
<keyword evidence="5 6" id="KW-0472">Membrane</keyword>
<organism evidence="8 9">
    <name type="scientific">Exophiala aquamarina CBS 119918</name>
    <dbReference type="NCBI Taxonomy" id="1182545"/>
    <lineage>
        <taxon>Eukaryota</taxon>
        <taxon>Fungi</taxon>
        <taxon>Dikarya</taxon>
        <taxon>Ascomycota</taxon>
        <taxon>Pezizomycotina</taxon>
        <taxon>Eurotiomycetes</taxon>
        <taxon>Chaetothyriomycetidae</taxon>
        <taxon>Chaetothyriales</taxon>
        <taxon>Herpotrichiellaceae</taxon>
        <taxon>Exophiala</taxon>
    </lineage>
</organism>
<dbReference type="Gene3D" id="1.20.1250.20">
    <property type="entry name" value="MFS general substrate transporter like domains"/>
    <property type="match status" value="1"/>
</dbReference>
<protein>
    <recommendedName>
        <fullName evidence="7">Major facilitator superfamily (MFS) profile domain-containing protein</fullName>
    </recommendedName>
</protein>
<dbReference type="Proteomes" id="UP000027920">
    <property type="component" value="Unassembled WGS sequence"/>
</dbReference>
<evidence type="ECO:0000256" key="3">
    <source>
        <dbReference type="ARBA" id="ARBA00022692"/>
    </source>
</evidence>
<dbReference type="VEuPathDB" id="FungiDB:A1O9_07881"/>
<dbReference type="FunFam" id="1.20.1250.20:FF:000057">
    <property type="entry name" value="MFS general substrate transporter"/>
    <property type="match status" value="1"/>
</dbReference>
<dbReference type="GO" id="GO:0022857">
    <property type="term" value="F:transmembrane transporter activity"/>
    <property type="evidence" value="ECO:0007669"/>
    <property type="project" value="InterPro"/>
</dbReference>
<dbReference type="PANTHER" id="PTHR43791">
    <property type="entry name" value="PERMEASE-RELATED"/>
    <property type="match status" value="1"/>
</dbReference>
<dbReference type="GO" id="GO:0016020">
    <property type="term" value="C:membrane"/>
    <property type="evidence" value="ECO:0007669"/>
    <property type="project" value="UniProtKB-SubCell"/>
</dbReference>
<dbReference type="OrthoDB" id="4145247at2759"/>
<dbReference type="HOGENOM" id="CLU_001265_0_2_1"/>
<feature type="transmembrane region" description="Helical" evidence="6">
    <location>
        <begin position="51"/>
        <end position="68"/>
    </location>
</feature>
<dbReference type="Pfam" id="PF07690">
    <property type="entry name" value="MFS_1"/>
    <property type="match status" value="1"/>
</dbReference>
<sequence length="214" mass="23335">MADTTNDPLNTGEKVDTSEVVIEDNSKAGPAHDAEAMGFDVKATKRLVRKIDYVIIPFVALYLLSFLDRTNIGNARLAGLERDLGMCGLDYNVAVAVFFPGYILSKVPSNMMLKKFRPSVWIPTIMVAWAICTTLMGVVHNFGGLVACRVVLGFTEGGLFPGVAYYITMWYRKREWGFRLALFFSTAIAAGAFGGLLARGIMEMDGVGGKAGWS</sequence>
<dbReference type="GeneID" id="25282794"/>
<dbReference type="RefSeq" id="XP_013258890.1">
    <property type="nucleotide sequence ID" value="XM_013403436.1"/>
</dbReference>